<evidence type="ECO:0000259" key="4">
    <source>
        <dbReference type="PROSITE" id="PS50893"/>
    </source>
</evidence>
<keyword evidence="1" id="KW-0813">Transport</keyword>
<dbReference type="Pfam" id="PF00005">
    <property type="entry name" value="ABC_tran"/>
    <property type="match status" value="1"/>
</dbReference>
<name>A0A517W139_9PLAN</name>
<keyword evidence="2" id="KW-0547">Nucleotide-binding</keyword>
<dbReference type="AlphaFoldDB" id="A0A517W139"/>
<dbReference type="CDD" id="cd03267">
    <property type="entry name" value="ABC_NatA_like"/>
    <property type="match status" value="1"/>
</dbReference>
<dbReference type="InterPro" id="IPR027417">
    <property type="entry name" value="P-loop_NTPase"/>
</dbReference>
<dbReference type="KEGG" id="gaw:V144x_44830"/>
<sequence>MNAIVVKNLEKTYKVYQKNEGVFASIKGLWHRDHKTVHAVSDVSFTIEQGEMVAFLGPNGAGKTTTLKLLSGLIFPSAGTATVLGHIPWKRENEYRRRFSLVMGQKNQLWWDLPAQESFRLHKEIYRIDPQEYTRRIDELTSLLEVRHLIGQPVRELSLGERMRMELIAALLHRPDVLLLDEPTIGLDVVSQRRVQEFLKYYQIEQKTTVVLTSHYMKDVEALCKRAVIINQGSIKHDGPLSDILDRFSNHKIMDVQFDGDDMPRDFSQWGEVIENEAPRVKLKVPRNKIPEILSSLLSKYRILDVGVQERPLEEVIAEVFTEHKADADHSQNAKSELQSTTD</sequence>
<reference evidence="5 6" key="1">
    <citation type="submission" date="2019-03" db="EMBL/GenBank/DDBJ databases">
        <title>Deep-cultivation of Planctomycetes and their phenomic and genomic characterization uncovers novel biology.</title>
        <authorList>
            <person name="Wiegand S."/>
            <person name="Jogler M."/>
            <person name="Boedeker C."/>
            <person name="Pinto D."/>
            <person name="Vollmers J."/>
            <person name="Rivas-Marin E."/>
            <person name="Kohn T."/>
            <person name="Peeters S.H."/>
            <person name="Heuer A."/>
            <person name="Rast P."/>
            <person name="Oberbeckmann S."/>
            <person name="Bunk B."/>
            <person name="Jeske O."/>
            <person name="Meyerdierks A."/>
            <person name="Storesund J.E."/>
            <person name="Kallscheuer N."/>
            <person name="Luecker S."/>
            <person name="Lage O.M."/>
            <person name="Pohl T."/>
            <person name="Merkel B.J."/>
            <person name="Hornburger P."/>
            <person name="Mueller R.-W."/>
            <person name="Bruemmer F."/>
            <person name="Labrenz M."/>
            <person name="Spormann A.M."/>
            <person name="Op den Camp H."/>
            <person name="Overmann J."/>
            <person name="Amann R."/>
            <person name="Jetten M.S.M."/>
            <person name="Mascher T."/>
            <person name="Medema M.H."/>
            <person name="Devos D.P."/>
            <person name="Kaster A.-K."/>
            <person name="Ovreas L."/>
            <person name="Rohde M."/>
            <person name="Galperin M.Y."/>
            <person name="Jogler C."/>
        </authorList>
    </citation>
    <scope>NUCLEOTIDE SEQUENCE [LARGE SCALE GENOMIC DNA]</scope>
    <source>
        <strain evidence="5 6">V144</strain>
    </source>
</reference>
<dbReference type="Proteomes" id="UP000318704">
    <property type="component" value="Chromosome"/>
</dbReference>
<dbReference type="EMBL" id="CP037920">
    <property type="protein sequence ID" value="QDT98973.1"/>
    <property type="molecule type" value="Genomic_DNA"/>
</dbReference>
<dbReference type="InterPro" id="IPR050763">
    <property type="entry name" value="ABC_transporter_ATP-binding"/>
</dbReference>
<protein>
    <submittedName>
        <fullName evidence="5">Putative ABC transporter ATP-binding protein YbhF</fullName>
    </submittedName>
</protein>
<keyword evidence="3 5" id="KW-0067">ATP-binding</keyword>
<dbReference type="GO" id="GO:0016887">
    <property type="term" value="F:ATP hydrolysis activity"/>
    <property type="evidence" value="ECO:0007669"/>
    <property type="project" value="InterPro"/>
</dbReference>
<dbReference type="PROSITE" id="PS00211">
    <property type="entry name" value="ABC_TRANSPORTER_1"/>
    <property type="match status" value="1"/>
</dbReference>
<dbReference type="InterPro" id="IPR003593">
    <property type="entry name" value="AAA+_ATPase"/>
</dbReference>
<dbReference type="SUPFAM" id="SSF52540">
    <property type="entry name" value="P-loop containing nucleoside triphosphate hydrolases"/>
    <property type="match status" value="1"/>
</dbReference>
<accession>A0A517W139</accession>
<dbReference type="RefSeq" id="WP_144988067.1">
    <property type="nucleotide sequence ID" value="NZ_CP037920.1"/>
</dbReference>
<dbReference type="InterPro" id="IPR017871">
    <property type="entry name" value="ABC_transporter-like_CS"/>
</dbReference>
<gene>
    <name evidence="5" type="primary">ybhF_6</name>
    <name evidence="5" type="ORF">V144x_44830</name>
</gene>
<dbReference type="SMART" id="SM00382">
    <property type="entry name" value="AAA"/>
    <property type="match status" value="1"/>
</dbReference>
<organism evidence="5 6">
    <name type="scientific">Gimesia aquarii</name>
    <dbReference type="NCBI Taxonomy" id="2527964"/>
    <lineage>
        <taxon>Bacteria</taxon>
        <taxon>Pseudomonadati</taxon>
        <taxon>Planctomycetota</taxon>
        <taxon>Planctomycetia</taxon>
        <taxon>Planctomycetales</taxon>
        <taxon>Planctomycetaceae</taxon>
        <taxon>Gimesia</taxon>
    </lineage>
</organism>
<dbReference type="PANTHER" id="PTHR42711">
    <property type="entry name" value="ABC TRANSPORTER ATP-BINDING PROTEIN"/>
    <property type="match status" value="1"/>
</dbReference>
<feature type="domain" description="ABC transporter" evidence="4">
    <location>
        <begin position="24"/>
        <end position="257"/>
    </location>
</feature>
<evidence type="ECO:0000256" key="3">
    <source>
        <dbReference type="ARBA" id="ARBA00022840"/>
    </source>
</evidence>
<dbReference type="PROSITE" id="PS50893">
    <property type="entry name" value="ABC_TRANSPORTER_2"/>
    <property type="match status" value="1"/>
</dbReference>
<dbReference type="PANTHER" id="PTHR42711:SF4">
    <property type="entry name" value="ABC TRANSPORTER RELATED"/>
    <property type="match status" value="1"/>
</dbReference>
<evidence type="ECO:0000256" key="2">
    <source>
        <dbReference type="ARBA" id="ARBA00022741"/>
    </source>
</evidence>
<dbReference type="Gene3D" id="3.40.50.300">
    <property type="entry name" value="P-loop containing nucleotide triphosphate hydrolases"/>
    <property type="match status" value="1"/>
</dbReference>
<evidence type="ECO:0000313" key="6">
    <source>
        <dbReference type="Proteomes" id="UP000318704"/>
    </source>
</evidence>
<proteinExistence type="predicted"/>
<evidence type="ECO:0000313" key="5">
    <source>
        <dbReference type="EMBL" id="QDT98973.1"/>
    </source>
</evidence>
<evidence type="ECO:0000256" key="1">
    <source>
        <dbReference type="ARBA" id="ARBA00022448"/>
    </source>
</evidence>
<dbReference type="InterPro" id="IPR003439">
    <property type="entry name" value="ABC_transporter-like_ATP-bd"/>
</dbReference>
<dbReference type="GO" id="GO:0005524">
    <property type="term" value="F:ATP binding"/>
    <property type="evidence" value="ECO:0007669"/>
    <property type="project" value="UniProtKB-KW"/>
</dbReference>